<evidence type="ECO:0000256" key="1">
    <source>
        <dbReference type="SAM" id="SignalP"/>
    </source>
</evidence>
<dbReference type="EMBL" id="GGFK01014473">
    <property type="protein sequence ID" value="MBW47794.1"/>
    <property type="molecule type" value="Transcribed_RNA"/>
</dbReference>
<accession>A0A2M4B422</accession>
<organism evidence="2">
    <name type="scientific">Anopheles triannulatus</name>
    <dbReference type="NCBI Taxonomy" id="58253"/>
    <lineage>
        <taxon>Eukaryota</taxon>
        <taxon>Metazoa</taxon>
        <taxon>Ecdysozoa</taxon>
        <taxon>Arthropoda</taxon>
        <taxon>Hexapoda</taxon>
        <taxon>Insecta</taxon>
        <taxon>Pterygota</taxon>
        <taxon>Neoptera</taxon>
        <taxon>Endopterygota</taxon>
        <taxon>Diptera</taxon>
        <taxon>Nematocera</taxon>
        <taxon>Culicoidea</taxon>
        <taxon>Culicidae</taxon>
        <taxon>Anophelinae</taxon>
        <taxon>Anopheles</taxon>
    </lineage>
</organism>
<dbReference type="AlphaFoldDB" id="A0A2M4B422"/>
<protein>
    <submittedName>
        <fullName evidence="2">Putative secreted protein</fullName>
    </submittedName>
</protein>
<name>A0A2M4B422_9DIPT</name>
<reference evidence="2" key="1">
    <citation type="submission" date="2018-01" db="EMBL/GenBank/DDBJ databases">
        <title>An insight into the sialome of Amazonian anophelines.</title>
        <authorList>
            <person name="Ribeiro J.M."/>
            <person name="Scarpassa V."/>
            <person name="Calvo E."/>
        </authorList>
    </citation>
    <scope>NUCLEOTIDE SEQUENCE</scope>
    <source>
        <tissue evidence="2">Salivary glands</tissue>
    </source>
</reference>
<keyword evidence="1" id="KW-0732">Signal</keyword>
<feature type="signal peptide" evidence="1">
    <location>
        <begin position="1"/>
        <end position="23"/>
    </location>
</feature>
<evidence type="ECO:0000313" key="2">
    <source>
        <dbReference type="EMBL" id="MBW47794.1"/>
    </source>
</evidence>
<sequence length="88" mass="9823">MHHSCCCCCCWFVLLHFLSNASCSDAVSPNRLMHCAVDLSIDKSVHRVSRTESKAGAKSNFKQTVRSPLLLQMLGRVETGTHGFNYCF</sequence>
<feature type="chain" id="PRO_5014727466" evidence="1">
    <location>
        <begin position="24"/>
        <end position="88"/>
    </location>
</feature>
<proteinExistence type="predicted"/>